<name>A0A8K0GGD6_IGNLU</name>
<proteinExistence type="predicted"/>
<organism evidence="4 5">
    <name type="scientific">Ignelater luminosus</name>
    <name type="common">Cucubano</name>
    <name type="synonym">Pyrophorus luminosus</name>
    <dbReference type="NCBI Taxonomy" id="2038154"/>
    <lineage>
        <taxon>Eukaryota</taxon>
        <taxon>Metazoa</taxon>
        <taxon>Ecdysozoa</taxon>
        <taxon>Arthropoda</taxon>
        <taxon>Hexapoda</taxon>
        <taxon>Insecta</taxon>
        <taxon>Pterygota</taxon>
        <taxon>Neoptera</taxon>
        <taxon>Endopterygota</taxon>
        <taxon>Coleoptera</taxon>
        <taxon>Polyphaga</taxon>
        <taxon>Elateriformia</taxon>
        <taxon>Elateroidea</taxon>
        <taxon>Elateridae</taxon>
        <taxon>Agrypninae</taxon>
        <taxon>Pyrophorini</taxon>
        <taxon>Ignelater</taxon>
    </lineage>
</organism>
<dbReference type="InterPro" id="IPR013162">
    <property type="entry name" value="CD80_C2-set"/>
</dbReference>
<dbReference type="PANTHER" id="PTHR23278">
    <property type="entry name" value="SIDESTEP PROTEIN"/>
    <property type="match status" value="1"/>
</dbReference>
<keyword evidence="5" id="KW-1185">Reference proteome</keyword>
<gene>
    <name evidence="4" type="ORF">ILUMI_07390</name>
</gene>
<feature type="region of interest" description="Disordered" evidence="2">
    <location>
        <begin position="742"/>
        <end position="761"/>
    </location>
</feature>
<dbReference type="InterPro" id="IPR036179">
    <property type="entry name" value="Ig-like_dom_sf"/>
</dbReference>
<evidence type="ECO:0000313" key="4">
    <source>
        <dbReference type="EMBL" id="KAF2898784.1"/>
    </source>
</evidence>
<protein>
    <recommendedName>
        <fullName evidence="3">Ig-like domain-containing protein</fullName>
    </recommendedName>
</protein>
<reference evidence="4" key="1">
    <citation type="submission" date="2019-08" db="EMBL/GenBank/DDBJ databases">
        <title>The genome of the North American firefly Photinus pyralis.</title>
        <authorList>
            <consortium name="Photinus pyralis genome working group"/>
            <person name="Fallon T.R."/>
            <person name="Sander Lower S.E."/>
            <person name="Weng J.-K."/>
        </authorList>
    </citation>
    <scope>NUCLEOTIDE SEQUENCE</scope>
    <source>
        <strain evidence="4">TRF0915ILg1</strain>
        <tissue evidence="4">Whole body</tissue>
    </source>
</reference>
<feature type="compositionally biased region" description="Low complexity" evidence="2">
    <location>
        <begin position="25"/>
        <end position="51"/>
    </location>
</feature>
<accession>A0A8K0GGD6</accession>
<dbReference type="Gene3D" id="2.60.40.10">
    <property type="entry name" value="Immunoglobulins"/>
    <property type="match status" value="2"/>
</dbReference>
<evidence type="ECO:0000259" key="3">
    <source>
        <dbReference type="PROSITE" id="PS50835"/>
    </source>
</evidence>
<comment type="caution">
    <text evidence="4">The sequence shown here is derived from an EMBL/GenBank/DDBJ whole genome shotgun (WGS) entry which is preliminary data.</text>
</comment>
<dbReference type="PANTHER" id="PTHR23278:SF30">
    <property type="entry name" value="SIDESTEP VIII, ISOFORM B"/>
    <property type="match status" value="1"/>
</dbReference>
<feature type="domain" description="Ig-like" evidence="3">
    <location>
        <begin position="623"/>
        <end position="722"/>
    </location>
</feature>
<dbReference type="Proteomes" id="UP000801492">
    <property type="component" value="Unassembled WGS sequence"/>
</dbReference>
<dbReference type="AlphaFoldDB" id="A0A8K0GGD6"/>
<dbReference type="InterPro" id="IPR007110">
    <property type="entry name" value="Ig-like_dom"/>
</dbReference>
<dbReference type="EMBL" id="VTPC01003261">
    <property type="protein sequence ID" value="KAF2898784.1"/>
    <property type="molecule type" value="Genomic_DNA"/>
</dbReference>
<evidence type="ECO:0000256" key="1">
    <source>
        <dbReference type="ARBA" id="ARBA00023157"/>
    </source>
</evidence>
<evidence type="ECO:0000313" key="5">
    <source>
        <dbReference type="Proteomes" id="UP000801492"/>
    </source>
</evidence>
<dbReference type="OrthoDB" id="8825892at2759"/>
<dbReference type="InterPro" id="IPR013783">
    <property type="entry name" value="Ig-like_fold"/>
</dbReference>
<evidence type="ECO:0000256" key="2">
    <source>
        <dbReference type="SAM" id="MobiDB-lite"/>
    </source>
</evidence>
<keyword evidence="1" id="KW-1015">Disulfide bond</keyword>
<dbReference type="Pfam" id="PF08205">
    <property type="entry name" value="C2-set_2"/>
    <property type="match status" value="1"/>
</dbReference>
<dbReference type="PROSITE" id="PS50835">
    <property type="entry name" value="IG_LIKE"/>
    <property type="match status" value="1"/>
</dbReference>
<feature type="region of interest" description="Disordered" evidence="2">
    <location>
        <begin position="1"/>
        <end position="53"/>
    </location>
</feature>
<dbReference type="SUPFAM" id="SSF48726">
    <property type="entry name" value="Immunoglobulin"/>
    <property type="match status" value="1"/>
</dbReference>
<sequence>MSGNTSNLSDYLKAKHQRIIEGHRSQPQSSSNSSEPSTSGSHPSSVPPSASTFVPHRSLEKLIKSQTAFGEGGGKFNRITSLRGRFLEETNGQQVVEAILRSTKKLQRRSLPRAPIRPRVLRDRRIIVIMVAEELNSSKTVVRKILLENLKIKKLCAKIVPKLRSLEQKVARIRLLLKKVDFFARVITSDESWFYEFGIKLISQSRVDGQDPEGNISNGFLDNVCLYRQQKSTQSERIIPFGILECRRFDDTICQHLPHTGSAFRNSIGNFGGGSFWSTEWTPLEITDMGIPFPELCDISTLLPRAVERLLGRFPDGHGEVDGVQDKSYIRSITAVQGVIAKLPCDITPSFAGDKIHIVIWYKENENGTLTAIYSFANLEIENIEQDADSTTDEFEVNNVNMASLNRKIPPIIFKDKDRWVFILNKFTTKKINFIKAKSMPADVNTEDMAAGVCAKSLLSIKQHQEKHQISSVSVTTIKGLTIRFNKFREQPAKCANCTEALPVTYKDTTQDFQSKAAGSRQLQSLFFTKPLTNKPFGHAEKKITEDVILGHLKEEIEEYGILQNEQFGFRRGHATTHQIIWLAEHITEDFNHRDRTGIMFLDISKTFDKMWHKITVSLIVPPEKLTALDHNQVEIDNYILGPFNEGTSIKIVCISSGGFPSPKVTWWLENALLDDSCENLSENKVRNVLYIEKLQRKHLHKVLTCQASNNDVIAPISKSLYLDLNLILTLVIGVSRTEDRSAKQTAAQSPEGKWGRDGDSERGVGSILLWINGLERLMRCLFLFPRTEPADGTWWDWDASAVVTVVSNDG</sequence>